<dbReference type="Proteomes" id="UP000283880">
    <property type="component" value="Unassembled WGS sequence"/>
</dbReference>
<reference evidence="1 2" key="1">
    <citation type="submission" date="2018-08" db="EMBL/GenBank/DDBJ databases">
        <title>A genome reference for cultivated species of the human gut microbiota.</title>
        <authorList>
            <person name="Zou Y."/>
            <person name="Xue W."/>
            <person name="Luo G."/>
        </authorList>
    </citation>
    <scope>NUCLEOTIDE SEQUENCE [LARGE SCALE GENOMIC DNA]</scope>
    <source>
        <strain evidence="1 2">AF04-15</strain>
    </source>
</reference>
<dbReference type="EMBL" id="QSBM01000017">
    <property type="protein sequence ID" value="RGX26041.1"/>
    <property type="molecule type" value="Genomic_DNA"/>
</dbReference>
<name>A0A413FAV5_9FIRM</name>
<dbReference type="AlphaFoldDB" id="A0A413FAV5"/>
<accession>A0A413FAV5</accession>
<organism evidence="1 2">
    <name type="scientific">Enterocloster asparagiformis</name>
    <dbReference type="NCBI Taxonomy" id="333367"/>
    <lineage>
        <taxon>Bacteria</taxon>
        <taxon>Bacillati</taxon>
        <taxon>Bacillota</taxon>
        <taxon>Clostridia</taxon>
        <taxon>Lachnospirales</taxon>
        <taxon>Lachnospiraceae</taxon>
        <taxon>Enterocloster</taxon>
    </lineage>
</organism>
<comment type="caution">
    <text evidence="1">The sequence shown here is derived from an EMBL/GenBank/DDBJ whole genome shotgun (WGS) entry which is preliminary data.</text>
</comment>
<sequence length="82" mass="8811">MLSGTAPRGAGARGRRQDGRFLGWEVDLVRLFDVVLSQIVGGNAEALAQDHDFSTSGNAMPFYHPRASILSASGTPKHPLNY</sequence>
<gene>
    <name evidence="1" type="ORF">DWV29_20240</name>
</gene>
<proteinExistence type="predicted"/>
<evidence type="ECO:0000313" key="2">
    <source>
        <dbReference type="Proteomes" id="UP000283880"/>
    </source>
</evidence>
<protein>
    <submittedName>
        <fullName evidence="1">Uncharacterized protein</fullName>
    </submittedName>
</protein>
<evidence type="ECO:0000313" key="1">
    <source>
        <dbReference type="EMBL" id="RGX26041.1"/>
    </source>
</evidence>